<reference evidence="1 2" key="1">
    <citation type="journal article" date="2018" name="Arch. Microbiol.">
        <title>New insights into the metabolic potential of the phototrophic purple bacterium Rhodopila globiformis DSM 161(T) from its draft genome sequence and evidence for a vanadium-dependent nitrogenase.</title>
        <authorList>
            <person name="Imhoff J.F."/>
            <person name="Rahn T."/>
            <person name="Kunzel S."/>
            <person name="Neulinger S.C."/>
        </authorList>
    </citation>
    <scope>NUCLEOTIDE SEQUENCE [LARGE SCALE GENOMIC DNA]</scope>
    <source>
        <strain evidence="1 2">DSM 161</strain>
    </source>
</reference>
<keyword evidence="2" id="KW-1185">Reference proteome</keyword>
<dbReference type="AlphaFoldDB" id="A0A2S6MVE3"/>
<accession>A0A2S6MVE3</accession>
<evidence type="ECO:0000313" key="2">
    <source>
        <dbReference type="Proteomes" id="UP000239724"/>
    </source>
</evidence>
<proteinExistence type="predicted"/>
<protein>
    <submittedName>
        <fullName evidence="1">Uncharacterized protein</fullName>
    </submittedName>
</protein>
<organism evidence="1 2">
    <name type="scientific">Rhodopila globiformis</name>
    <name type="common">Rhodopseudomonas globiformis</name>
    <dbReference type="NCBI Taxonomy" id="1071"/>
    <lineage>
        <taxon>Bacteria</taxon>
        <taxon>Pseudomonadati</taxon>
        <taxon>Pseudomonadota</taxon>
        <taxon>Alphaproteobacteria</taxon>
        <taxon>Acetobacterales</taxon>
        <taxon>Acetobacteraceae</taxon>
        <taxon>Rhodopila</taxon>
    </lineage>
</organism>
<dbReference type="Proteomes" id="UP000239724">
    <property type="component" value="Unassembled WGS sequence"/>
</dbReference>
<sequence>MGFFLTVMAGRVPTGCTHLGNKRKIRCLLDIRGRSHIVMARLVRATYSSTCAATGGPDKPGHDGEETVAADRFQDLCIP</sequence>
<gene>
    <name evidence="1" type="ORF">CCS01_30305</name>
</gene>
<evidence type="ECO:0000313" key="1">
    <source>
        <dbReference type="EMBL" id="PPQ26319.1"/>
    </source>
</evidence>
<dbReference type="EMBL" id="NHRY01000270">
    <property type="protein sequence ID" value="PPQ26319.1"/>
    <property type="molecule type" value="Genomic_DNA"/>
</dbReference>
<name>A0A2S6MVE3_RHOGL</name>
<comment type="caution">
    <text evidence="1">The sequence shown here is derived from an EMBL/GenBank/DDBJ whole genome shotgun (WGS) entry which is preliminary data.</text>
</comment>